<evidence type="ECO:0000256" key="9">
    <source>
        <dbReference type="ARBA" id="ARBA00049940"/>
    </source>
</evidence>
<comment type="catalytic activity">
    <reaction evidence="8">
        <text>fluoride(in) = fluoride(out)</text>
        <dbReference type="Rhea" id="RHEA:76159"/>
        <dbReference type="ChEBI" id="CHEBI:17051"/>
    </reaction>
    <physiologicalReaction direction="left-to-right" evidence="8">
        <dbReference type="Rhea" id="RHEA:76160"/>
    </physiologicalReaction>
</comment>
<evidence type="ECO:0000256" key="6">
    <source>
        <dbReference type="ARBA" id="ARBA00023303"/>
    </source>
</evidence>
<keyword evidence="4 10" id="KW-1133">Transmembrane helix</keyword>
<keyword evidence="10" id="KW-0406">Ion transport</keyword>
<accession>A0A0R1W2Y3</accession>
<name>A0A0R1W2Y3_9LACO</name>
<dbReference type="PANTHER" id="PTHR28259:SF1">
    <property type="entry name" value="FLUORIDE EXPORT PROTEIN 1-RELATED"/>
    <property type="match status" value="1"/>
</dbReference>
<dbReference type="GO" id="GO:0005886">
    <property type="term" value="C:plasma membrane"/>
    <property type="evidence" value="ECO:0007669"/>
    <property type="project" value="UniProtKB-SubCell"/>
</dbReference>
<dbReference type="PATRIC" id="fig|1423807.3.peg.337"/>
<dbReference type="InterPro" id="IPR003691">
    <property type="entry name" value="FluC"/>
</dbReference>
<dbReference type="Pfam" id="PF02537">
    <property type="entry name" value="CRCB"/>
    <property type="match status" value="1"/>
</dbReference>
<gene>
    <name evidence="10" type="primary">fluC</name>
    <name evidence="10" type="synonym">crcB</name>
    <name evidence="11" type="ORF">FD16_GL000333</name>
</gene>
<evidence type="ECO:0000256" key="10">
    <source>
        <dbReference type="HAMAP-Rule" id="MF_00454"/>
    </source>
</evidence>
<keyword evidence="10" id="KW-0813">Transport</keyword>
<feature type="transmembrane region" description="Helical" evidence="10">
    <location>
        <begin position="37"/>
        <end position="56"/>
    </location>
</feature>
<comment type="similarity">
    <text evidence="7 10">Belongs to the fluoride channel Fluc/FEX (TC 1.A.43) family.</text>
</comment>
<dbReference type="PANTHER" id="PTHR28259">
    <property type="entry name" value="FLUORIDE EXPORT PROTEIN 1-RELATED"/>
    <property type="match status" value="1"/>
</dbReference>
<sequence>MVRKYIAVFLFGCLGGLTRLGITHLPFSNGQFPIGTILVNLLGCLLFPLVVYLIAFTVPLPSAVITGLSAGFVASLTTFSSLNLDGLKLFMNHQYILLGSYLTLNIIGGLIMSLIGLRISRRLVKQREAF</sequence>
<comment type="subcellular location">
    <subcellularLocation>
        <location evidence="1 10">Cell membrane</location>
        <topology evidence="1 10">Multi-pass membrane protein</topology>
    </subcellularLocation>
</comment>
<keyword evidence="2 10" id="KW-1003">Cell membrane</keyword>
<evidence type="ECO:0000313" key="12">
    <source>
        <dbReference type="Proteomes" id="UP000051820"/>
    </source>
</evidence>
<protein>
    <recommendedName>
        <fullName evidence="10">Fluoride-specific ion channel FluC</fullName>
    </recommendedName>
</protein>
<dbReference type="GO" id="GO:0062054">
    <property type="term" value="F:fluoride channel activity"/>
    <property type="evidence" value="ECO:0007669"/>
    <property type="project" value="UniProtKB-UniRule"/>
</dbReference>
<comment type="caution">
    <text evidence="10">Lacks conserved residue(s) required for the propagation of feature annotation.</text>
</comment>
<keyword evidence="6 10" id="KW-0407">Ion channel</keyword>
<evidence type="ECO:0000256" key="4">
    <source>
        <dbReference type="ARBA" id="ARBA00022989"/>
    </source>
</evidence>
<evidence type="ECO:0000256" key="8">
    <source>
        <dbReference type="ARBA" id="ARBA00035585"/>
    </source>
</evidence>
<dbReference type="GO" id="GO:0140114">
    <property type="term" value="P:cellular detoxification of fluoride"/>
    <property type="evidence" value="ECO:0007669"/>
    <property type="project" value="UniProtKB-UniRule"/>
</dbReference>
<dbReference type="RefSeq" id="WP_010621131.1">
    <property type="nucleotide sequence ID" value="NZ_AZGF01000012.1"/>
</dbReference>
<keyword evidence="3 10" id="KW-0812">Transmembrane</keyword>
<feature type="transmembrane region" description="Helical" evidence="10">
    <location>
        <begin position="94"/>
        <end position="117"/>
    </location>
</feature>
<evidence type="ECO:0000256" key="1">
    <source>
        <dbReference type="ARBA" id="ARBA00004651"/>
    </source>
</evidence>
<evidence type="ECO:0000256" key="3">
    <source>
        <dbReference type="ARBA" id="ARBA00022692"/>
    </source>
</evidence>
<keyword evidence="12" id="KW-1185">Reference proteome</keyword>
<dbReference type="AlphaFoldDB" id="A0A0R1W2Y3"/>
<keyword evidence="5 10" id="KW-0472">Membrane</keyword>
<dbReference type="EMBL" id="AZGF01000012">
    <property type="protein sequence ID" value="KRM11965.1"/>
    <property type="molecule type" value="Genomic_DNA"/>
</dbReference>
<organism evidence="11 12">
    <name type="scientific">Paucilactobacillus suebicus DSM 5007 = KCTC 3549</name>
    <dbReference type="NCBI Taxonomy" id="1423807"/>
    <lineage>
        <taxon>Bacteria</taxon>
        <taxon>Bacillati</taxon>
        <taxon>Bacillota</taxon>
        <taxon>Bacilli</taxon>
        <taxon>Lactobacillales</taxon>
        <taxon>Lactobacillaceae</taxon>
        <taxon>Paucilactobacillus</taxon>
    </lineage>
</organism>
<reference evidence="11 12" key="1">
    <citation type="journal article" date="2015" name="Genome Announc.">
        <title>Expanding the biotechnology potential of lactobacilli through comparative genomics of 213 strains and associated genera.</title>
        <authorList>
            <person name="Sun Z."/>
            <person name="Harris H.M."/>
            <person name="McCann A."/>
            <person name="Guo C."/>
            <person name="Argimon S."/>
            <person name="Zhang W."/>
            <person name="Yang X."/>
            <person name="Jeffery I.B."/>
            <person name="Cooney J.C."/>
            <person name="Kagawa T.F."/>
            <person name="Liu W."/>
            <person name="Song Y."/>
            <person name="Salvetti E."/>
            <person name="Wrobel A."/>
            <person name="Rasinkangas P."/>
            <person name="Parkhill J."/>
            <person name="Rea M.C."/>
            <person name="O'Sullivan O."/>
            <person name="Ritari J."/>
            <person name="Douillard F.P."/>
            <person name="Paul Ross R."/>
            <person name="Yang R."/>
            <person name="Briner A.E."/>
            <person name="Felis G.E."/>
            <person name="de Vos W.M."/>
            <person name="Barrangou R."/>
            <person name="Klaenhammer T.R."/>
            <person name="Caufield P.W."/>
            <person name="Cui Y."/>
            <person name="Zhang H."/>
            <person name="O'Toole P.W."/>
        </authorList>
    </citation>
    <scope>NUCLEOTIDE SEQUENCE [LARGE SCALE GENOMIC DNA]</scope>
    <source>
        <strain evidence="11 12">DSM 5007</strain>
    </source>
</reference>
<evidence type="ECO:0000256" key="5">
    <source>
        <dbReference type="ARBA" id="ARBA00023136"/>
    </source>
</evidence>
<dbReference type="HAMAP" id="MF_00454">
    <property type="entry name" value="FluC"/>
    <property type="match status" value="1"/>
</dbReference>
<dbReference type="Proteomes" id="UP000051820">
    <property type="component" value="Unassembled WGS sequence"/>
</dbReference>
<dbReference type="OrthoDB" id="9799631at2"/>
<evidence type="ECO:0000256" key="7">
    <source>
        <dbReference type="ARBA" id="ARBA00035120"/>
    </source>
</evidence>
<comment type="function">
    <text evidence="9 10">Fluoride-specific ion channel. Important for reducing fluoride concentration in the cell, thus reducing its toxicity.</text>
</comment>
<dbReference type="eggNOG" id="COG0239">
    <property type="taxonomic scope" value="Bacteria"/>
</dbReference>
<comment type="caution">
    <text evidence="11">The sequence shown here is derived from an EMBL/GenBank/DDBJ whole genome shotgun (WGS) entry which is preliminary data.</text>
</comment>
<proteinExistence type="inferred from homology"/>
<feature type="transmembrane region" description="Helical" evidence="10">
    <location>
        <begin position="63"/>
        <end position="82"/>
    </location>
</feature>
<evidence type="ECO:0000313" key="11">
    <source>
        <dbReference type="EMBL" id="KRM11965.1"/>
    </source>
</evidence>
<dbReference type="STRING" id="1423807.FD16_GL000333"/>
<evidence type="ECO:0000256" key="2">
    <source>
        <dbReference type="ARBA" id="ARBA00022475"/>
    </source>
</evidence>